<name>A0A9P8VD32_9PEZI</name>
<gene>
    <name evidence="2" type="ORF">F5X68DRAFT_8822</name>
</gene>
<keyword evidence="3" id="KW-1185">Reference proteome</keyword>
<feature type="compositionally biased region" description="Basic and acidic residues" evidence="1">
    <location>
        <begin position="231"/>
        <end position="241"/>
    </location>
</feature>
<feature type="region of interest" description="Disordered" evidence="1">
    <location>
        <begin position="163"/>
        <end position="185"/>
    </location>
</feature>
<dbReference type="Proteomes" id="UP000770015">
    <property type="component" value="Unassembled WGS sequence"/>
</dbReference>
<evidence type="ECO:0000256" key="1">
    <source>
        <dbReference type="SAM" id="MobiDB-lite"/>
    </source>
</evidence>
<reference evidence="2" key="1">
    <citation type="journal article" date="2021" name="Nat. Commun.">
        <title>Genetic determinants of endophytism in the Arabidopsis root mycobiome.</title>
        <authorList>
            <person name="Mesny F."/>
            <person name="Miyauchi S."/>
            <person name="Thiergart T."/>
            <person name="Pickel B."/>
            <person name="Atanasova L."/>
            <person name="Karlsson M."/>
            <person name="Huettel B."/>
            <person name="Barry K.W."/>
            <person name="Haridas S."/>
            <person name="Chen C."/>
            <person name="Bauer D."/>
            <person name="Andreopoulos W."/>
            <person name="Pangilinan J."/>
            <person name="LaButti K."/>
            <person name="Riley R."/>
            <person name="Lipzen A."/>
            <person name="Clum A."/>
            <person name="Drula E."/>
            <person name="Henrissat B."/>
            <person name="Kohler A."/>
            <person name="Grigoriev I.V."/>
            <person name="Martin F.M."/>
            <person name="Hacquard S."/>
        </authorList>
    </citation>
    <scope>NUCLEOTIDE SEQUENCE</scope>
    <source>
        <strain evidence="2">MPI-SDFR-AT-0117</strain>
    </source>
</reference>
<dbReference type="AlphaFoldDB" id="A0A9P8VD32"/>
<feature type="region of interest" description="Disordered" evidence="1">
    <location>
        <begin position="75"/>
        <end position="106"/>
    </location>
</feature>
<organism evidence="2 3">
    <name type="scientific">Plectosphaerella plurivora</name>
    <dbReference type="NCBI Taxonomy" id="936078"/>
    <lineage>
        <taxon>Eukaryota</taxon>
        <taxon>Fungi</taxon>
        <taxon>Dikarya</taxon>
        <taxon>Ascomycota</taxon>
        <taxon>Pezizomycotina</taxon>
        <taxon>Sordariomycetes</taxon>
        <taxon>Hypocreomycetidae</taxon>
        <taxon>Glomerellales</taxon>
        <taxon>Plectosphaerellaceae</taxon>
        <taxon>Plectosphaerella</taxon>
    </lineage>
</organism>
<comment type="caution">
    <text evidence="2">The sequence shown here is derived from an EMBL/GenBank/DDBJ whole genome shotgun (WGS) entry which is preliminary data.</text>
</comment>
<proteinExistence type="predicted"/>
<evidence type="ECO:0000313" key="3">
    <source>
        <dbReference type="Proteomes" id="UP000770015"/>
    </source>
</evidence>
<accession>A0A9P8VD32</accession>
<feature type="region of interest" description="Disordered" evidence="1">
    <location>
        <begin position="229"/>
        <end position="250"/>
    </location>
</feature>
<dbReference type="EMBL" id="JAGSXJ010000011">
    <property type="protein sequence ID" value="KAH6687176.1"/>
    <property type="molecule type" value="Genomic_DNA"/>
</dbReference>
<protein>
    <submittedName>
        <fullName evidence="2">Uncharacterized protein</fullName>
    </submittedName>
</protein>
<evidence type="ECO:0000313" key="2">
    <source>
        <dbReference type="EMBL" id="KAH6687176.1"/>
    </source>
</evidence>
<sequence length="250" mass="27621">MAPALQYALQGTAGAPRPWTLKLSHSPSSCHHSASCAVWAGPPSTRHTWGGKRRAIRHFGKRLANVAIISESASDDPIRMGGTSHHGDLPGSWSGRARAEDEQGRNALTSISSPAVDSDRTTKANLILLKGDQGDCLEKLLFPWPITSHTELTYFGSIRQSCRRTSPEGMGNLRTSGQPPPGRRPVTVPGFIHRLERREHHDPARPVGHGQPQQQDLLAQSLWRRPTFSSENRHICHEQTRTPRTTRPFP</sequence>